<gene>
    <name evidence="2" type="primary">mprA</name>
    <name evidence="2" type="ORF">PSET11_00837</name>
</gene>
<dbReference type="PANTHER" id="PTHR33164:SF99">
    <property type="entry name" value="MARR FAMILY REGULATORY PROTEIN"/>
    <property type="match status" value="1"/>
</dbReference>
<dbReference type="SUPFAM" id="SSF46785">
    <property type="entry name" value="Winged helix' DNA-binding domain"/>
    <property type="match status" value="1"/>
</dbReference>
<dbReference type="Gene3D" id="1.10.10.10">
    <property type="entry name" value="Winged helix-like DNA-binding domain superfamily/Winged helix DNA-binding domain"/>
    <property type="match status" value="1"/>
</dbReference>
<keyword evidence="3" id="KW-1185">Reference proteome</keyword>
<evidence type="ECO:0000313" key="2">
    <source>
        <dbReference type="EMBL" id="VDC21475.1"/>
    </source>
</evidence>
<dbReference type="Proteomes" id="UP000280861">
    <property type="component" value="Unassembled WGS sequence"/>
</dbReference>
<dbReference type="OrthoDB" id="8635520at2"/>
<dbReference type="Pfam" id="PF01047">
    <property type="entry name" value="MarR"/>
    <property type="match status" value="1"/>
</dbReference>
<dbReference type="InterPro" id="IPR039422">
    <property type="entry name" value="MarR/SlyA-like"/>
</dbReference>
<organism evidence="2 3">
    <name type="scientific">Arthrobacter ulcerisalmonis</name>
    <dbReference type="NCBI Taxonomy" id="2483813"/>
    <lineage>
        <taxon>Bacteria</taxon>
        <taxon>Bacillati</taxon>
        <taxon>Actinomycetota</taxon>
        <taxon>Actinomycetes</taxon>
        <taxon>Micrococcales</taxon>
        <taxon>Micrococcaceae</taxon>
        <taxon>Arthrobacter</taxon>
    </lineage>
</organism>
<feature type="domain" description="HTH marR-type" evidence="1">
    <location>
        <begin position="11"/>
        <end position="147"/>
    </location>
</feature>
<dbReference type="RefSeq" id="WP_124090835.1">
    <property type="nucleotide sequence ID" value="NZ_CBCRYA010000008.1"/>
</dbReference>
<protein>
    <submittedName>
        <fullName evidence="2">Transcriptional repressor MprA</fullName>
    </submittedName>
</protein>
<proteinExistence type="predicted"/>
<dbReference type="InterPro" id="IPR036390">
    <property type="entry name" value="WH_DNA-bd_sf"/>
</dbReference>
<evidence type="ECO:0000313" key="3">
    <source>
        <dbReference type="Proteomes" id="UP000280861"/>
    </source>
</evidence>
<reference evidence="2 3" key="1">
    <citation type="submission" date="2018-11" db="EMBL/GenBank/DDBJ databases">
        <authorList>
            <person name="Criscuolo A."/>
        </authorList>
    </citation>
    <scope>NUCLEOTIDE SEQUENCE [LARGE SCALE GENOMIC DNA]</scope>
    <source>
        <strain evidence="2">AT11b</strain>
    </source>
</reference>
<dbReference type="GO" id="GO:0006950">
    <property type="term" value="P:response to stress"/>
    <property type="evidence" value="ECO:0007669"/>
    <property type="project" value="TreeGrafter"/>
</dbReference>
<sequence length="159" mass="17725">MTETRWLSAEERRAWLALVSINTLLPAALDTKLHASGKLSLFDYTVMAMLSEAEGHFLPMSGLAARSSASLSRLSHVVTKLQKRGWVERRPHPHDARVTTAHLTDEGMDTIVGLAPDHVESVRELVLDALSERDVADLARIGEKIVGRLDTNHWILRED</sequence>
<dbReference type="AlphaFoldDB" id="A0A3P5WJ20"/>
<accession>A0A3P5WJ20</accession>
<dbReference type="InterPro" id="IPR036388">
    <property type="entry name" value="WH-like_DNA-bd_sf"/>
</dbReference>
<evidence type="ECO:0000259" key="1">
    <source>
        <dbReference type="PROSITE" id="PS50995"/>
    </source>
</evidence>
<name>A0A3P5WJ20_9MICC</name>
<dbReference type="EMBL" id="UXAU01000013">
    <property type="protein sequence ID" value="VDC21475.1"/>
    <property type="molecule type" value="Genomic_DNA"/>
</dbReference>
<dbReference type="PROSITE" id="PS50995">
    <property type="entry name" value="HTH_MARR_2"/>
    <property type="match status" value="1"/>
</dbReference>
<dbReference type="GO" id="GO:0003700">
    <property type="term" value="F:DNA-binding transcription factor activity"/>
    <property type="evidence" value="ECO:0007669"/>
    <property type="project" value="InterPro"/>
</dbReference>
<dbReference type="SMART" id="SM00347">
    <property type="entry name" value="HTH_MARR"/>
    <property type="match status" value="1"/>
</dbReference>
<dbReference type="InterPro" id="IPR000835">
    <property type="entry name" value="HTH_MarR-typ"/>
</dbReference>
<dbReference type="PANTHER" id="PTHR33164">
    <property type="entry name" value="TRANSCRIPTIONAL REGULATOR, MARR FAMILY"/>
    <property type="match status" value="1"/>
</dbReference>